<accession>A0A2R6NXD4</accession>
<gene>
    <name evidence="2" type="ORF">PHLCEN_2v7222</name>
</gene>
<proteinExistence type="predicted"/>
<evidence type="ECO:0000256" key="1">
    <source>
        <dbReference type="SAM" id="MobiDB-lite"/>
    </source>
</evidence>
<protein>
    <submittedName>
        <fullName evidence="2">Uncharacterized protein</fullName>
    </submittedName>
</protein>
<keyword evidence="3" id="KW-1185">Reference proteome</keyword>
<evidence type="ECO:0000313" key="2">
    <source>
        <dbReference type="EMBL" id="PSR79035.1"/>
    </source>
</evidence>
<dbReference type="EMBL" id="MLYV02000712">
    <property type="protein sequence ID" value="PSR79035.1"/>
    <property type="molecule type" value="Genomic_DNA"/>
</dbReference>
<feature type="region of interest" description="Disordered" evidence="1">
    <location>
        <begin position="144"/>
        <end position="184"/>
    </location>
</feature>
<feature type="compositionally biased region" description="Polar residues" evidence="1">
    <location>
        <begin position="14"/>
        <end position="27"/>
    </location>
</feature>
<organism evidence="2 3">
    <name type="scientific">Hermanssonia centrifuga</name>
    <dbReference type="NCBI Taxonomy" id="98765"/>
    <lineage>
        <taxon>Eukaryota</taxon>
        <taxon>Fungi</taxon>
        <taxon>Dikarya</taxon>
        <taxon>Basidiomycota</taxon>
        <taxon>Agaricomycotina</taxon>
        <taxon>Agaricomycetes</taxon>
        <taxon>Polyporales</taxon>
        <taxon>Meruliaceae</taxon>
        <taxon>Hermanssonia</taxon>
    </lineage>
</organism>
<feature type="region of interest" description="Disordered" evidence="1">
    <location>
        <begin position="1"/>
        <end position="75"/>
    </location>
</feature>
<reference evidence="2 3" key="1">
    <citation type="submission" date="2018-02" db="EMBL/GenBank/DDBJ databases">
        <title>Genome sequence of the basidiomycete white-rot fungus Phlebia centrifuga.</title>
        <authorList>
            <person name="Granchi Z."/>
            <person name="Peng M."/>
            <person name="de Vries R.P."/>
            <person name="Hilden K."/>
            <person name="Makela M.R."/>
            <person name="Grigoriev I."/>
            <person name="Riley R."/>
        </authorList>
    </citation>
    <scope>NUCLEOTIDE SEQUENCE [LARGE SCALE GENOMIC DNA]</scope>
    <source>
        <strain evidence="2 3">FBCC195</strain>
    </source>
</reference>
<name>A0A2R6NXD4_9APHY</name>
<dbReference type="AlphaFoldDB" id="A0A2R6NXD4"/>
<sequence>MSEVSAAAAKRITRSTLSHQDPNSVVKTTGAVPAHNSDLKESGNEGQKPGKGKGVAGRPEHEGIVTSQSSAGPLPLTDVPTTPMPNIPALCHLPSPITPSNAMGVHCTPASSVMLSLPPTLSPVRLASGLDCAADKSSFGNLLPLPSTPPLSRAPLPSTPLSSSRTSLPSTPSSSSAASMPRTPVNGSMSYWETKMRGIREDLLAEGGYLGDPKLNVRQAFQWVQFENGRILCTREVAAAYDQAYAIFKDDVVAVDPPPAPDAVNLSGVYRIDEALFYMTADGNWNPKQDFGGFEESKATCLLAAAHDSVFAKDYPLMNKNINTLVKMGVSGDNRVLRGIFNVTDDGRKLLKLRHVLFEVCDCCPLRKAESNSDRLEQANEIKEANEGEDHVEGEVALSDDDEVDGDGTDDYALDDLLQVTANGGRHLTQKEELEFLIRGWPVKKRVAKEELAALFNSHQVTPIIAFDISGDRILPSTYEAQLKGADVQVHFNMLHWAFGYTKKPSTLSDTIVADLANMRIIVPGKVAPSHSKSSPRKKRVWQKDVFTPQKKVRGV</sequence>
<dbReference type="Proteomes" id="UP000186601">
    <property type="component" value="Unassembled WGS sequence"/>
</dbReference>
<comment type="caution">
    <text evidence="2">The sequence shown here is derived from an EMBL/GenBank/DDBJ whole genome shotgun (WGS) entry which is preliminary data.</text>
</comment>
<evidence type="ECO:0000313" key="3">
    <source>
        <dbReference type="Proteomes" id="UP000186601"/>
    </source>
</evidence>
<dbReference type="OrthoDB" id="2804425at2759"/>